<dbReference type="Proteomes" id="UP000316688">
    <property type="component" value="Unassembled WGS sequence"/>
</dbReference>
<gene>
    <name evidence="2" type="ORF">FPL11_05265</name>
</gene>
<protein>
    <submittedName>
        <fullName evidence="2">Uncharacterized protein</fullName>
    </submittedName>
</protein>
<name>A0A557RK51_9GAMM</name>
<dbReference type="RefSeq" id="WP_144347713.1">
    <property type="nucleotide sequence ID" value="NZ_VMKP01000002.1"/>
</dbReference>
<evidence type="ECO:0000256" key="1">
    <source>
        <dbReference type="SAM" id="MobiDB-lite"/>
    </source>
</evidence>
<evidence type="ECO:0000313" key="2">
    <source>
        <dbReference type="EMBL" id="TVO65486.1"/>
    </source>
</evidence>
<comment type="caution">
    <text evidence="2">The sequence shown here is derived from an EMBL/GenBank/DDBJ whole genome shotgun (WGS) entry which is preliminary data.</text>
</comment>
<dbReference type="AlphaFoldDB" id="A0A557RK51"/>
<organism evidence="2 3">
    <name type="scientific">Spiribacter aquaticus</name>
    <dbReference type="NCBI Taxonomy" id="1935996"/>
    <lineage>
        <taxon>Bacteria</taxon>
        <taxon>Pseudomonadati</taxon>
        <taxon>Pseudomonadota</taxon>
        <taxon>Gammaproteobacteria</taxon>
        <taxon>Chromatiales</taxon>
        <taxon>Ectothiorhodospiraceae</taxon>
        <taxon>Spiribacter</taxon>
    </lineage>
</organism>
<accession>A0A557RK51</accession>
<feature type="region of interest" description="Disordered" evidence="1">
    <location>
        <begin position="83"/>
        <end position="103"/>
    </location>
</feature>
<keyword evidence="3" id="KW-1185">Reference proteome</keyword>
<sequence length="182" mass="20120">MTNVSLPRANRIRMVYSPLEDRLALRLTMASGEGRIAWLSRRALHRLMQPINDTLKQSHPAAEGEAAHDAVMALEHIGARSQVAAQRHQDEAGETTTPPGPEAWTHWLVTEARVESQHEEIVIALMGQPLPGTPDERLDPMPIAGLSLIRAHAHEVLRLMHAHAEKAGWSLDASIGWITADR</sequence>
<proteinExistence type="predicted"/>
<dbReference type="EMBL" id="VMKP01000002">
    <property type="protein sequence ID" value="TVO65486.1"/>
    <property type="molecule type" value="Genomic_DNA"/>
</dbReference>
<evidence type="ECO:0000313" key="3">
    <source>
        <dbReference type="Proteomes" id="UP000316688"/>
    </source>
</evidence>
<reference evidence="2 3" key="1">
    <citation type="submission" date="2019-07" db="EMBL/GenBank/DDBJ databases">
        <title>Reclasification of Spiribacter aquaticus.</title>
        <authorList>
            <person name="Leon M.J."/>
            <person name="Sanchez-Porro C."/>
            <person name="Ventosa A."/>
        </authorList>
    </citation>
    <scope>NUCLEOTIDE SEQUENCE [LARGE SCALE GENOMIC DNA]</scope>
    <source>
        <strain evidence="2 3">SP30</strain>
    </source>
</reference>